<gene>
    <name evidence="2" type="ORF">JOC49_000734</name>
</gene>
<dbReference type="Proteomes" id="UP000767854">
    <property type="component" value="Unassembled WGS sequence"/>
</dbReference>
<reference evidence="2 3" key="1">
    <citation type="submission" date="2021-01" db="EMBL/GenBank/DDBJ databases">
        <title>Genomic Encyclopedia of Type Strains, Phase IV (KMG-IV): sequencing the most valuable type-strain genomes for metagenomic binning, comparative biology and taxonomic classification.</title>
        <authorList>
            <person name="Goeker M."/>
        </authorList>
    </citation>
    <scope>NUCLEOTIDE SEQUENCE [LARGE SCALE GENOMIC DNA]</scope>
    <source>
        <strain evidence="2 3">DSM 24436</strain>
    </source>
</reference>
<evidence type="ECO:0000313" key="3">
    <source>
        <dbReference type="Proteomes" id="UP000767854"/>
    </source>
</evidence>
<sequence>MSIIEWVFVIMLAALMLGVIFYVTLDLFRDLKYYKMKQKNVTSIQSRSKRK</sequence>
<protein>
    <submittedName>
        <fullName evidence="2">Na+/H+ antiporter NhaC</fullName>
    </submittedName>
</protein>
<keyword evidence="1" id="KW-0472">Membrane</keyword>
<feature type="transmembrane region" description="Helical" evidence="1">
    <location>
        <begin position="6"/>
        <end position="28"/>
    </location>
</feature>
<accession>A0ABS2MP97</accession>
<name>A0ABS2MP97_9FIRM</name>
<keyword evidence="3" id="KW-1185">Reference proteome</keyword>
<evidence type="ECO:0000313" key="2">
    <source>
        <dbReference type="EMBL" id="MBM7561214.1"/>
    </source>
</evidence>
<dbReference type="EMBL" id="JAFBDT010000004">
    <property type="protein sequence ID" value="MBM7561214.1"/>
    <property type="molecule type" value="Genomic_DNA"/>
</dbReference>
<evidence type="ECO:0000256" key="1">
    <source>
        <dbReference type="SAM" id="Phobius"/>
    </source>
</evidence>
<comment type="caution">
    <text evidence="2">The sequence shown here is derived from an EMBL/GenBank/DDBJ whole genome shotgun (WGS) entry which is preliminary data.</text>
</comment>
<keyword evidence="1" id="KW-0812">Transmembrane</keyword>
<proteinExistence type="predicted"/>
<dbReference type="RefSeq" id="WP_204662466.1">
    <property type="nucleotide sequence ID" value="NZ_JAFBDT010000004.1"/>
</dbReference>
<organism evidence="2 3">
    <name type="scientific">Fusibacter tunisiensis</name>
    <dbReference type="NCBI Taxonomy" id="1008308"/>
    <lineage>
        <taxon>Bacteria</taxon>
        <taxon>Bacillati</taxon>
        <taxon>Bacillota</taxon>
        <taxon>Clostridia</taxon>
        <taxon>Eubacteriales</taxon>
        <taxon>Eubacteriales Family XII. Incertae Sedis</taxon>
        <taxon>Fusibacter</taxon>
    </lineage>
</organism>
<keyword evidence="1" id="KW-1133">Transmembrane helix</keyword>